<dbReference type="InterPro" id="IPR000845">
    <property type="entry name" value="Nucleoside_phosphorylase_d"/>
</dbReference>
<dbReference type="InterPro" id="IPR002182">
    <property type="entry name" value="NB-ARC"/>
</dbReference>
<dbReference type="GO" id="GO:0043531">
    <property type="term" value="F:ADP binding"/>
    <property type="evidence" value="ECO:0007669"/>
    <property type="project" value="InterPro"/>
</dbReference>
<dbReference type="SMART" id="SM00028">
    <property type="entry name" value="TPR"/>
    <property type="match status" value="8"/>
</dbReference>
<proteinExistence type="predicted"/>
<accession>A0A1Q5TMF0</accession>
<dbReference type="Gene3D" id="3.40.50.1580">
    <property type="entry name" value="Nucleoside phosphorylase domain"/>
    <property type="match status" value="1"/>
</dbReference>
<dbReference type="GO" id="GO:0009116">
    <property type="term" value="P:nucleoside metabolic process"/>
    <property type="evidence" value="ECO:0007669"/>
    <property type="project" value="InterPro"/>
</dbReference>
<dbReference type="InterPro" id="IPR035994">
    <property type="entry name" value="Nucleoside_phosphorylase_sf"/>
</dbReference>
<dbReference type="SUPFAM" id="SSF52540">
    <property type="entry name" value="P-loop containing nucleoside triphosphate hydrolases"/>
    <property type="match status" value="1"/>
</dbReference>
<dbReference type="EMBL" id="MNBE01000639">
    <property type="protein sequence ID" value="OKP01413.1"/>
    <property type="molecule type" value="Genomic_DNA"/>
</dbReference>
<feature type="domain" description="Nucleoside phosphorylase" evidence="3">
    <location>
        <begin position="10"/>
        <end position="286"/>
    </location>
</feature>
<evidence type="ECO:0000313" key="4">
    <source>
        <dbReference type="EMBL" id="OKP01413.1"/>
    </source>
</evidence>
<dbReference type="Pfam" id="PF13374">
    <property type="entry name" value="TPR_10"/>
    <property type="match status" value="1"/>
</dbReference>
<keyword evidence="1" id="KW-0802">TPR repeat</keyword>
<dbReference type="InterPro" id="IPR027417">
    <property type="entry name" value="P-loop_NTPase"/>
</dbReference>
<dbReference type="SUPFAM" id="SSF48452">
    <property type="entry name" value="TPR-like"/>
    <property type="match status" value="2"/>
</dbReference>
<dbReference type="Gene3D" id="3.40.50.300">
    <property type="entry name" value="P-loop containing nucleotide triphosphate hydrolases"/>
    <property type="match status" value="1"/>
</dbReference>
<reference evidence="4 5" key="1">
    <citation type="submission" date="2016-10" db="EMBL/GenBank/DDBJ databases">
        <title>Genome sequence of the ascomycete fungus Penicillium subrubescens.</title>
        <authorList>
            <person name="De Vries R.P."/>
            <person name="Peng M."/>
            <person name="Dilokpimol A."/>
            <person name="Hilden K."/>
            <person name="Makela M.R."/>
            <person name="Grigoriev I."/>
            <person name="Riley R."/>
            <person name="Granchi Z."/>
        </authorList>
    </citation>
    <scope>NUCLEOTIDE SEQUENCE [LARGE SCALE GENOMIC DNA]</scope>
    <source>
        <strain evidence="4 5">CBS 132785</strain>
    </source>
</reference>
<dbReference type="Gene3D" id="1.25.40.10">
    <property type="entry name" value="Tetratricopeptide repeat domain"/>
    <property type="match status" value="2"/>
</dbReference>
<dbReference type="STRING" id="1316194.A0A1Q5TMF0"/>
<dbReference type="InterPro" id="IPR019734">
    <property type="entry name" value="TPR_rpt"/>
</dbReference>
<gene>
    <name evidence="4" type="ORF">PENSUB_7403</name>
</gene>
<dbReference type="Pfam" id="PF00931">
    <property type="entry name" value="NB-ARC"/>
    <property type="match status" value="1"/>
</dbReference>
<sequence>MALSHDDYTVAWICALPLEMAAAKTMLDKLHPPLSQPKSDHNAYTFGSISGHNIVVACLPSGVYGTTSAAVVLAHMLPTFSSLRFGLMVGIGGGVPSKDADIRLGDVVVSMPTATFGGVVQYDYGKTLRDGRFERTGSLNKPPQYLLTAISQMRSNITGGSTSIEEITSEILQKQGKLPQHFSRPDKDWLFQANYDHQDKSADCSKCEPDQLVTRTTRDKEPVIHYGLIASGNQVMKSATTRDAVARELNILCFEMEAAGLMDQLPCLVIRGVCDYCDSHKHKQWQEYAALTAAAYTRVLLGVVPLYNDSQNSKTKETPHWMVPFARNTRFVGRQLEIDHLEKLIIHATSPTKVSIHGLGGIGKTQIALELAYRMREKVPECSIFWVPCISYESVQQAYTNIASALGISDTEPAKINEQVKARLSQDSAGKWLLIFDNADDMEMWTKGSATAPPLKDNLPRSENGHVLFTSRNRKLAVRVASPNVLSISNVDQITATKIFEKSLIQKDLLHDSDTTTALLEQLEFLPLAINQAAAYINENEIMLSDYLSLLKQRETDAAELLSEDFQDDGRYDETRNPVLTTWLISFQQIRDLDTLAADYLSFMACINPRDIPQSILPTPTSAKKKIDALGLLSAYSFISNHAGGSSFSLHRLVHLATRNWMRRIKVFDLWVRRTTQQLDDIFPHDDHNNRVLWRKYLPHALYLMNSEEFNNIHCEYVDLSSRVGLSLQSDGRYNEARVLLADCLKVYEKELGSGHPDTLTGFSRLGSVLTQLGKYEEAETMLRHALESIEKALGLEHPDTLTSVSLLGLVLERQDKYEEAETMLRHVLESREKALGLEHPDTLTSFSHLGFVLYQQGKYEEAEAMHHRALEGSEKALGLEHPYTLASVIHLGLVLYQQGKYEEAEAMHHRALEGSEKALGRDHPYTLAGVSILGSVLAQQGKYEEAEAMHRRALEGYKKALGRDHPYTLTGVSHLGLVLERQAKHEEAETMLRHVLESREKALGLEHPDTLTSVSHLGLVLERQAKHEEAETMLRHVLESREKALGLEHPDTLTSFSHLGFMLYQQGKYREAEAMHR</sequence>
<evidence type="ECO:0000313" key="5">
    <source>
        <dbReference type="Proteomes" id="UP000186955"/>
    </source>
</evidence>
<evidence type="ECO:0000259" key="3">
    <source>
        <dbReference type="Pfam" id="PF01048"/>
    </source>
</evidence>
<dbReference type="InterPro" id="IPR011990">
    <property type="entry name" value="TPR-like_helical_dom_sf"/>
</dbReference>
<feature type="domain" description="NB-ARC" evidence="2">
    <location>
        <begin position="338"/>
        <end position="507"/>
    </location>
</feature>
<evidence type="ECO:0000259" key="2">
    <source>
        <dbReference type="Pfam" id="PF00931"/>
    </source>
</evidence>
<comment type="caution">
    <text evidence="4">The sequence shown here is derived from an EMBL/GenBank/DDBJ whole genome shotgun (WGS) entry which is preliminary data.</text>
</comment>
<dbReference type="Proteomes" id="UP000186955">
    <property type="component" value="Unassembled WGS sequence"/>
</dbReference>
<dbReference type="GO" id="GO:0003824">
    <property type="term" value="F:catalytic activity"/>
    <property type="evidence" value="ECO:0007669"/>
    <property type="project" value="InterPro"/>
</dbReference>
<dbReference type="PROSITE" id="PS50005">
    <property type="entry name" value="TPR"/>
    <property type="match status" value="1"/>
</dbReference>
<feature type="repeat" description="TPR" evidence="1">
    <location>
        <begin position="844"/>
        <end position="877"/>
    </location>
</feature>
<evidence type="ECO:0000256" key="1">
    <source>
        <dbReference type="PROSITE-ProRule" id="PRU00339"/>
    </source>
</evidence>
<dbReference type="AlphaFoldDB" id="A0A1Q5TMF0"/>
<dbReference type="InterPro" id="IPR053137">
    <property type="entry name" value="NLR-like"/>
</dbReference>
<organism evidence="4 5">
    <name type="scientific">Penicillium subrubescens</name>
    <dbReference type="NCBI Taxonomy" id="1316194"/>
    <lineage>
        <taxon>Eukaryota</taxon>
        <taxon>Fungi</taxon>
        <taxon>Dikarya</taxon>
        <taxon>Ascomycota</taxon>
        <taxon>Pezizomycotina</taxon>
        <taxon>Eurotiomycetes</taxon>
        <taxon>Eurotiomycetidae</taxon>
        <taxon>Eurotiales</taxon>
        <taxon>Aspergillaceae</taxon>
        <taxon>Penicillium</taxon>
    </lineage>
</organism>
<dbReference type="Pfam" id="PF01048">
    <property type="entry name" value="PNP_UDP_1"/>
    <property type="match status" value="1"/>
</dbReference>
<keyword evidence="5" id="KW-1185">Reference proteome</keyword>
<protein>
    <submittedName>
        <fullName evidence="4">Nephrocystin-3</fullName>
    </submittedName>
</protein>
<name>A0A1Q5TMF0_9EURO</name>
<dbReference type="OrthoDB" id="5986190at2759"/>
<dbReference type="Pfam" id="PF13424">
    <property type="entry name" value="TPR_12"/>
    <property type="match status" value="4"/>
</dbReference>
<dbReference type="SUPFAM" id="SSF53167">
    <property type="entry name" value="Purine and uridine phosphorylases"/>
    <property type="match status" value="1"/>
</dbReference>
<dbReference type="PANTHER" id="PTHR46082:SF11">
    <property type="entry name" value="AAA+ ATPASE DOMAIN-CONTAINING PROTEIN-RELATED"/>
    <property type="match status" value="1"/>
</dbReference>
<dbReference type="PANTHER" id="PTHR46082">
    <property type="entry name" value="ATP/GTP-BINDING PROTEIN-RELATED"/>
    <property type="match status" value="1"/>
</dbReference>